<evidence type="ECO:0000313" key="3">
    <source>
        <dbReference type="EMBL" id="KWA84219.1"/>
    </source>
</evidence>
<evidence type="ECO:0000256" key="1">
    <source>
        <dbReference type="ARBA" id="ARBA00023172"/>
    </source>
</evidence>
<dbReference type="GO" id="GO:0015074">
    <property type="term" value="P:DNA integration"/>
    <property type="evidence" value="ECO:0007669"/>
    <property type="project" value="InterPro"/>
</dbReference>
<comment type="caution">
    <text evidence="3">The sequence shown here is derived from an EMBL/GenBank/DDBJ whole genome shotgun (WGS) entry which is preliminary data.</text>
</comment>
<dbReference type="InterPro" id="IPR002104">
    <property type="entry name" value="Integrase_catalytic"/>
</dbReference>
<dbReference type="Pfam" id="PF00589">
    <property type="entry name" value="Phage_integrase"/>
    <property type="match status" value="1"/>
</dbReference>
<dbReference type="SUPFAM" id="SSF56349">
    <property type="entry name" value="DNA breaking-rejoining enzymes"/>
    <property type="match status" value="1"/>
</dbReference>
<dbReference type="GO" id="GO:0003677">
    <property type="term" value="F:DNA binding"/>
    <property type="evidence" value="ECO:0007669"/>
    <property type="project" value="InterPro"/>
</dbReference>
<feature type="domain" description="Tyr recombinase" evidence="2">
    <location>
        <begin position="147"/>
        <end position="332"/>
    </location>
</feature>
<reference evidence="3 4" key="1">
    <citation type="submission" date="2015-11" db="EMBL/GenBank/DDBJ databases">
        <title>Expanding the genomic diversity of Burkholderia species for the development of highly accurate diagnostics.</title>
        <authorList>
            <person name="Sahl J."/>
            <person name="Keim P."/>
            <person name="Wagner D."/>
        </authorList>
    </citation>
    <scope>NUCLEOTIDE SEQUENCE [LARGE SCALE GENOMIC DNA]</scope>
    <source>
        <strain evidence="3 4">MSMB2087WGS</strain>
    </source>
</reference>
<dbReference type="EMBL" id="LPHD01000049">
    <property type="protein sequence ID" value="KWA84219.1"/>
    <property type="molecule type" value="Genomic_DNA"/>
</dbReference>
<proteinExistence type="predicted"/>
<dbReference type="Gene3D" id="1.10.443.10">
    <property type="entry name" value="Intergrase catalytic core"/>
    <property type="match status" value="1"/>
</dbReference>
<dbReference type="PROSITE" id="PS51898">
    <property type="entry name" value="TYR_RECOMBINASE"/>
    <property type="match status" value="1"/>
</dbReference>
<dbReference type="Proteomes" id="UP000060630">
    <property type="component" value="Unassembled WGS sequence"/>
</dbReference>
<dbReference type="InterPro" id="IPR013762">
    <property type="entry name" value="Integrase-like_cat_sf"/>
</dbReference>
<name>A0A106QDQ3_9BURK</name>
<keyword evidence="1" id="KW-0233">DNA recombination</keyword>
<gene>
    <name evidence="3" type="ORF">WL29_22935</name>
</gene>
<accession>A0A106QDQ3</accession>
<protein>
    <recommendedName>
        <fullName evidence="2">Tyr recombinase domain-containing protein</fullName>
    </recommendedName>
</protein>
<sequence>MLWTIGILVKGRYAMSRAEVAQLTLNSDFWPAQSLEAWRSEPERSFLAWLAQQRVVGVRQFRDSSRETYASMFAWWLSSLAAKGLGLLEAAPHDATQFFSSSEFEPVSRRRYLQLLDKVYRHLLDSGWNGKNPMTVELRKERELDIALPPGLDELMLDQVVGVLADIPGWKGARDRCAAALLLGAGLRANEFIHLRVNEVSEHYEIQIKPHTVHREHTTIILPDGPWREWYQDWKAARRKLDIPGDVLCPGTLKGVPYSPSGLFRRVSAWLNPLKEGLPQTGPNLLRNTFARQALTCGRYTPVQVQEFLGHEELRATARHIAAIAPNDTASG</sequence>
<evidence type="ECO:0000313" key="4">
    <source>
        <dbReference type="Proteomes" id="UP000060630"/>
    </source>
</evidence>
<organism evidence="3 4">
    <name type="scientific">Burkholderia ubonensis</name>
    <dbReference type="NCBI Taxonomy" id="101571"/>
    <lineage>
        <taxon>Bacteria</taxon>
        <taxon>Pseudomonadati</taxon>
        <taxon>Pseudomonadota</taxon>
        <taxon>Betaproteobacteria</taxon>
        <taxon>Burkholderiales</taxon>
        <taxon>Burkholderiaceae</taxon>
        <taxon>Burkholderia</taxon>
        <taxon>Burkholderia cepacia complex</taxon>
    </lineage>
</organism>
<dbReference type="AlphaFoldDB" id="A0A106QDQ3"/>
<dbReference type="GO" id="GO:0006310">
    <property type="term" value="P:DNA recombination"/>
    <property type="evidence" value="ECO:0007669"/>
    <property type="project" value="UniProtKB-KW"/>
</dbReference>
<evidence type="ECO:0000259" key="2">
    <source>
        <dbReference type="PROSITE" id="PS51898"/>
    </source>
</evidence>
<dbReference type="InterPro" id="IPR011010">
    <property type="entry name" value="DNA_brk_join_enz"/>
</dbReference>